<gene>
    <name evidence="2" type="ORF">IF1G_07894</name>
</gene>
<dbReference type="EMBL" id="SPUK01000012">
    <property type="protein sequence ID" value="TQV93316.1"/>
    <property type="molecule type" value="Genomic_DNA"/>
</dbReference>
<keyword evidence="3" id="KW-1185">Reference proteome</keyword>
<feature type="chain" id="PRO_5021870142" evidence="1">
    <location>
        <begin position="17"/>
        <end position="367"/>
    </location>
</feature>
<keyword evidence="1" id="KW-0732">Signal</keyword>
<organism evidence="2 3">
    <name type="scientific">Cordyceps javanica</name>
    <dbReference type="NCBI Taxonomy" id="43265"/>
    <lineage>
        <taxon>Eukaryota</taxon>
        <taxon>Fungi</taxon>
        <taxon>Dikarya</taxon>
        <taxon>Ascomycota</taxon>
        <taxon>Pezizomycotina</taxon>
        <taxon>Sordariomycetes</taxon>
        <taxon>Hypocreomycetidae</taxon>
        <taxon>Hypocreales</taxon>
        <taxon>Cordycipitaceae</taxon>
        <taxon>Cordyceps</taxon>
    </lineage>
</organism>
<accession>A0A545VUD2</accession>
<dbReference type="AlphaFoldDB" id="A0A545VUD2"/>
<feature type="signal peptide" evidence="1">
    <location>
        <begin position="1"/>
        <end position="16"/>
    </location>
</feature>
<evidence type="ECO:0000313" key="3">
    <source>
        <dbReference type="Proteomes" id="UP000315783"/>
    </source>
</evidence>
<reference evidence="2 3" key="1">
    <citation type="journal article" date="2019" name="Appl. Microbiol. Biotechnol.">
        <title>Genome sequence of Isaria javanica and comparative genome analysis insights into family S53 peptidase evolution in fungal entomopathogens.</title>
        <authorList>
            <person name="Lin R."/>
            <person name="Zhang X."/>
            <person name="Xin B."/>
            <person name="Zou M."/>
            <person name="Gao Y."/>
            <person name="Qin F."/>
            <person name="Hu Q."/>
            <person name="Xie B."/>
            <person name="Cheng X."/>
        </authorList>
    </citation>
    <scope>NUCLEOTIDE SEQUENCE [LARGE SCALE GENOMIC DNA]</scope>
    <source>
        <strain evidence="2 3">IJ1G</strain>
    </source>
</reference>
<proteinExistence type="predicted"/>
<evidence type="ECO:0000256" key="1">
    <source>
        <dbReference type="SAM" id="SignalP"/>
    </source>
</evidence>
<sequence length="367" mass="41332">MKLRLVLSLLSAAALAAPEQQHEAMGTKLFKEPATNRSLCEEITHLESNPDVEHPPMPNFTEDCVGTVQYCHRKNYEMQGEDFPNPAECFRSRGKDIKDFALYSILKGKNSEFDRGRAFLQHANVLYNRKGLTALIRGFSDTGNLDASSAAAIEELWISTVKRENLALEKINVAKNSFGLAVEDAFAAKINDRIDDAAGKLKTAWDQILVKNCSQLANLRLVAETEHQESNIERVHKELEEANRLYNYRRAVTLISRQYLPQDVDVEGDEAIAKLSALNGNLLLQVEESLNSAKRTLEDVFGSKGFEAMSEALGQLDEAWDEIVGVINLKVLTYVSKWIISNMKHESSEDPFTGYTTYRIERSEERQ</sequence>
<protein>
    <submittedName>
        <fullName evidence="2">Uncharacterized protein</fullName>
    </submittedName>
</protein>
<evidence type="ECO:0000313" key="2">
    <source>
        <dbReference type="EMBL" id="TQV93316.1"/>
    </source>
</evidence>
<comment type="caution">
    <text evidence="2">The sequence shown here is derived from an EMBL/GenBank/DDBJ whole genome shotgun (WGS) entry which is preliminary data.</text>
</comment>
<name>A0A545VUD2_9HYPO</name>
<dbReference type="Proteomes" id="UP000315783">
    <property type="component" value="Unassembled WGS sequence"/>
</dbReference>
<dbReference type="OrthoDB" id="4868498at2759"/>